<sequence>MDKVKNKTIEQKRNALVLKKALKNMNKPMPKVVDGKMIINIDNQWQEEVFGDGKKM</sequence>
<name>A0ABQ3VZQ0_9LACO</name>
<reference evidence="1 2" key="1">
    <citation type="journal article" date="2021" name="Int. J. Syst. Evol. Microbiol.">
        <title>Lentilactobacillus fungorum sp. nov., isolated from spent mushroom substrates.</title>
        <authorList>
            <person name="Tohno M."/>
            <person name="Tanizawa Y."/>
            <person name="Kojima Y."/>
            <person name="Sakamoto M."/>
            <person name="Ohkuma M."/>
            <person name="Kobayashi H."/>
        </authorList>
    </citation>
    <scope>NUCLEOTIDE SEQUENCE [LARGE SCALE GENOMIC DNA]</scope>
    <source>
        <strain evidence="1 2">YK48G</strain>
    </source>
</reference>
<dbReference type="EMBL" id="BNJR01000016">
    <property type="protein sequence ID" value="GHP14390.1"/>
    <property type="molecule type" value="Genomic_DNA"/>
</dbReference>
<dbReference type="RefSeq" id="WP_203630401.1">
    <property type="nucleotide sequence ID" value="NZ_BNJR01000016.1"/>
</dbReference>
<keyword evidence="2" id="KW-1185">Reference proteome</keyword>
<proteinExistence type="predicted"/>
<comment type="caution">
    <text evidence="1">The sequence shown here is derived from an EMBL/GenBank/DDBJ whole genome shotgun (WGS) entry which is preliminary data.</text>
</comment>
<accession>A0ABQ3VZQ0</accession>
<organism evidence="1 2">
    <name type="scientific">Lentilactobacillus fungorum</name>
    <dbReference type="NCBI Taxonomy" id="2201250"/>
    <lineage>
        <taxon>Bacteria</taxon>
        <taxon>Bacillati</taxon>
        <taxon>Bacillota</taxon>
        <taxon>Bacilli</taxon>
        <taxon>Lactobacillales</taxon>
        <taxon>Lactobacillaceae</taxon>
        <taxon>Lentilactobacillus</taxon>
    </lineage>
</organism>
<evidence type="ECO:0000313" key="2">
    <source>
        <dbReference type="Proteomes" id="UP000604765"/>
    </source>
</evidence>
<dbReference type="Proteomes" id="UP000604765">
    <property type="component" value="Unassembled WGS sequence"/>
</dbReference>
<protein>
    <submittedName>
        <fullName evidence="1">Uncharacterized protein</fullName>
    </submittedName>
</protein>
<evidence type="ECO:0000313" key="1">
    <source>
        <dbReference type="EMBL" id="GHP14390.1"/>
    </source>
</evidence>
<gene>
    <name evidence="1" type="ORF">YK48G_18150</name>
</gene>